<dbReference type="Proteomes" id="UP000051612">
    <property type="component" value="Unassembled WGS sequence"/>
</dbReference>
<dbReference type="AlphaFoldDB" id="A0A0R2B6N3"/>
<proteinExistence type="predicted"/>
<accession>A0A0R2B6N3</accession>
<evidence type="ECO:0000313" key="1">
    <source>
        <dbReference type="EMBL" id="KRM73588.1"/>
    </source>
</evidence>
<protein>
    <submittedName>
        <fullName evidence="1">Uncharacterized protein</fullName>
    </submittedName>
</protein>
<reference evidence="1 2" key="1">
    <citation type="journal article" date="2015" name="Genome Announc.">
        <title>Expanding the biotechnology potential of lactobacilli through comparative genomics of 213 strains and associated genera.</title>
        <authorList>
            <person name="Sun Z."/>
            <person name="Harris H.M."/>
            <person name="McCann A."/>
            <person name="Guo C."/>
            <person name="Argimon S."/>
            <person name="Zhang W."/>
            <person name="Yang X."/>
            <person name="Jeffery I.B."/>
            <person name="Cooney J.C."/>
            <person name="Kagawa T.F."/>
            <person name="Liu W."/>
            <person name="Song Y."/>
            <person name="Salvetti E."/>
            <person name="Wrobel A."/>
            <person name="Rasinkangas P."/>
            <person name="Parkhill J."/>
            <person name="Rea M.C."/>
            <person name="O'Sullivan O."/>
            <person name="Ritari J."/>
            <person name="Douillard F.P."/>
            <person name="Paul Ross R."/>
            <person name="Yang R."/>
            <person name="Briner A.E."/>
            <person name="Felis G.E."/>
            <person name="de Vos W.M."/>
            <person name="Barrangou R."/>
            <person name="Klaenhammer T.R."/>
            <person name="Caufield P.W."/>
            <person name="Cui Y."/>
            <person name="Zhang H."/>
            <person name="O'Toole P.W."/>
        </authorList>
    </citation>
    <scope>NUCLEOTIDE SEQUENCE [LARGE SCALE GENOMIC DNA]</scope>
    <source>
        <strain evidence="1 2">DSM 20452</strain>
    </source>
</reference>
<dbReference type="PATRIC" id="fig|1423772.3.peg.926"/>
<evidence type="ECO:0000313" key="2">
    <source>
        <dbReference type="Proteomes" id="UP000051612"/>
    </source>
</evidence>
<dbReference type="EMBL" id="AYYN01000140">
    <property type="protein sequence ID" value="KRM73588.1"/>
    <property type="molecule type" value="Genomic_DNA"/>
</dbReference>
<name>A0A0R2B6N3_9LACO</name>
<dbReference type="RefSeq" id="WP_056959444.1">
    <property type="nucleotide sequence ID" value="NZ_AYYN01000140.1"/>
</dbReference>
<gene>
    <name evidence="1" type="ORF">FC48_GL000854</name>
</gene>
<comment type="caution">
    <text evidence="1">The sequence shown here is derived from an EMBL/GenBank/DDBJ whole genome shotgun (WGS) entry which is preliminary data.</text>
</comment>
<sequence>MKSRQAKQFEAILKEQQKILERLAIQALIATKVTKVKSLKQNSTSELAELASAVDHQTIQVLPESLVGALQEKTVQAAKSYLGAIKCPKLVTPLQQVGDETN</sequence>
<organism evidence="1 2">
    <name type="scientific">Ligilactobacillus murinus DSM 20452 = NBRC 14221</name>
    <dbReference type="NCBI Taxonomy" id="1423772"/>
    <lineage>
        <taxon>Bacteria</taxon>
        <taxon>Bacillati</taxon>
        <taxon>Bacillota</taxon>
        <taxon>Bacilli</taxon>
        <taxon>Lactobacillales</taxon>
        <taxon>Lactobacillaceae</taxon>
        <taxon>Ligilactobacillus</taxon>
    </lineage>
</organism>